<evidence type="ECO:0000313" key="3">
    <source>
        <dbReference type="Proteomes" id="UP000823521"/>
    </source>
</evidence>
<evidence type="ECO:0000313" key="2">
    <source>
        <dbReference type="EMBL" id="MBO4205646.1"/>
    </source>
</evidence>
<evidence type="ECO:0000256" key="1">
    <source>
        <dbReference type="SAM" id="Phobius"/>
    </source>
</evidence>
<proteinExistence type="predicted"/>
<keyword evidence="1" id="KW-0472">Membrane</keyword>
<feature type="transmembrane region" description="Helical" evidence="1">
    <location>
        <begin position="59"/>
        <end position="81"/>
    </location>
</feature>
<gene>
    <name evidence="2" type="ORF">GSF22_06440</name>
</gene>
<protein>
    <recommendedName>
        <fullName evidence="4">Membrane domain of glycerophosphoryl diester phosphodiesterase</fullName>
    </recommendedName>
</protein>
<sequence>MTTGELLDAATSLLRTRAPLLLGVGLLLALLEQALLFPLRQLADVVYVIFPDIDRLGWLYLLMVVGFATEAVIIAVLGALSSAAAPRALLGPATPLRRVRPVRVAVVAVVVAVLAALAATTVVLGPVPYLLLGLAVPAVVIDGLGPGAALLRSVRLTGRRGLRAGWIRLLGYLSWLVIRLATGLGGWFALSLLIDTDTAARDHLVASLAWLAVNAVAYPALACLDTVLHVETRMRTEGLDIALSRAARRGVTADQVLAVPR</sequence>
<keyword evidence="3" id="KW-1185">Reference proteome</keyword>
<organism evidence="2 3">
    <name type="scientific">Micromonospora echinofusca</name>
    <dbReference type="NCBI Taxonomy" id="47858"/>
    <lineage>
        <taxon>Bacteria</taxon>
        <taxon>Bacillati</taxon>
        <taxon>Actinomycetota</taxon>
        <taxon>Actinomycetes</taxon>
        <taxon>Micromonosporales</taxon>
        <taxon>Micromonosporaceae</taxon>
        <taxon>Micromonospora</taxon>
    </lineage>
</organism>
<accession>A0ABS3VMF3</accession>
<keyword evidence="1" id="KW-1133">Transmembrane helix</keyword>
<feature type="transmembrane region" description="Helical" evidence="1">
    <location>
        <begin position="172"/>
        <end position="194"/>
    </location>
</feature>
<reference evidence="2 3" key="1">
    <citation type="submission" date="2019-12" db="EMBL/GenBank/DDBJ databases">
        <title>Whole genome sequencing of endophytic Actinobacterium Micromonospora sp. MPMI6T.</title>
        <authorList>
            <person name="Evv R."/>
            <person name="Podile A.R."/>
        </authorList>
    </citation>
    <scope>NUCLEOTIDE SEQUENCE [LARGE SCALE GENOMIC DNA]</scope>
    <source>
        <strain evidence="2 3">MPMI6</strain>
    </source>
</reference>
<name>A0ABS3VMF3_MICEH</name>
<comment type="caution">
    <text evidence="2">The sequence shown here is derived from an EMBL/GenBank/DDBJ whole genome shotgun (WGS) entry which is preliminary data.</text>
</comment>
<evidence type="ECO:0008006" key="4">
    <source>
        <dbReference type="Google" id="ProtNLM"/>
    </source>
</evidence>
<feature type="transmembrane region" description="Helical" evidence="1">
    <location>
        <begin position="206"/>
        <end position="228"/>
    </location>
</feature>
<dbReference type="EMBL" id="WVUH01000032">
    <property type="protein sequence ID" value="MBO4205646.1"/>
    <property type="molecule type" value="Genomic_DNA"/>
</dbReference>
<feature type="transmembrane region" description="Helical" evidence="1">
    <location>
        <begin position="20"/>
        <end position="39"/>
    </location>
</feature>
<feature type="transmembrane region" description="Helical" evidence="1">
    <location>
        <begin position="102"/>
        <end position="123"/>
    </location>
</feature>
<feature type="transmembrane region" description="Helical" evidence="1">
    <location>
        <begin position="129"/>
        <end position="151"/>
    </location>
</feature>
<dbReference type="RefSeq" id="WP_208811827.1">
    <property type="nucleotide sequence ID" value="NZ_WVUH01000032.1"/>
</dbReference>
<keyword evidence="1" id="KW-0812">Transmembrane</keyword>
<dbReference type="Proteomes" id="UP000823521">
    <property type="component" value="Unassembled WGS sequence"/>
</dbReference>